<evidence type="ECO:0000259" key="1">
    <source>
        <dbReference type="Pfam" id="PF22513"/>
    </source>
</evidence>
<dbReference type="RefSeq" id="WP_200238043.1">
    <property type="nucleotide sequence ID" value="NZ_NRRV01000028.1"/>
</dbReference>
<proteinExistence type="predicted"/>
<sequence>MANVSIRGVDEQALERLRAAASREGLSLNAYLVGLINRDAGLAGGRARPRYDDLDALAGTWSVEEFDAFAGVQADFERIDAGLWE</sequence>
<reference evidence="2 3" key="1">
    <citation type="journal article" date="2020" name="Microorganisms">
        <title>Osmotic Adaptation and Compatible Solute Biosynthesis of Phototrophic Bacteria as Revealed from Genome Analyses.</title>
        <authorList>
            <person name="Imhoff J.F."/>
            <person name="Rahn T."/>
            <person name="Kunzel S."/>
            <person name="Keller A."/>
            <person name="Neulinger S.C."/>
        </authorList>
    </citation>
    <scope>NUCLEOTIDE SEQUENCE [LARGE SCALE GENOMIC DNA]</scope>
    <source>
        <strain evidence="2 3">DSM 6210</strain>
    </source>
</reference>
<dbReference type="Proteomes" id="UP000748752">
    <property type="component" value="Unassembled WGS sequence"/>
</dbReference>
<evidence type="ECO:0000313" key="3">
    <source>
        <dbReference type="Proteomes" id="UP000748752"/>
    </source>
</evidence>
<gene>
    <name evidence="2" type="ORF">CKO31_12665</name>
</gene>
<dbReference type="SUPFAM" id="SSF47598">
    <property type="entry name" value="Ribbon-helix-helix"/>
    <property type="match status" value="1"/>
</dbReference>
<comment type="caution">
    <text evidence="2">The sequence shown here is derived from an EMBL/GenBank/DDBJ whole genome shotgun (WGS) entry which is preliminary data.</text>
</comment>
<feature type="domain" description="Antitoxin FitA-like ribbon-helix-helix" evidence="1">
    <location>
        <begin position="2"/>
        <end position="31"/>
    </location>
</feature>
<organism evidence="2 3">
    <name type="scientific">Thiohalocapsa halophila</name>
    <dbReference type="NCBI Taxonomy" id="69359"/>
    <lineage>
        <taxon>Bacteria</taxon>
        <taxon>Pseudomonadati</taxon>
        <taxon>Pseudomonadota</taxon>
        <taxon>Gammaproteobacteria</taxon>
        <taxon>Chromatiales</taxon>
        <taxon>Chromatiaceae</taxon>
        <taxon>Thiohalocapsa</taxon>
    </lineage>
</organism>
<evidence type="ECO:0000313" key="2">
    <source>
        <dbReference type="EMBL" id="MBK1631581.1"/>
    </source>
</evidence>
<accession>A0ABS1CI27</accession>
<protein>
    <recommendedName>
        <fullName evidence="1">Antitoxin FitA-like ribbon-helix-helix domain-containing protein</fullName>
    </recommendedName>
</protein>
<dbReference type="InterPro" id="IPR053853">
    <property type="entry name" value="FitA-like_RHH"/>
</dbReference>
<dbReference type="EMBL" id="NRRV01000028">
    <property type="protein sequence ID" value="MBK1631581.1"/>
    <property type="molecule type" value="Genomic_DNA"/>
</dbReference>
<dbReference type="Pfam" id="PF22513">
    <property type="entry name" value="FitA-like_RHH"/>
    <property type="match status" value="1"/>
</dbReference>
<keyword evidence="3" id="KW-1185">Reference proteome</keyword>
<dbReference type="InterPro" id="IPR010985">
    <property type="entry name" value="Ribbon_hlx_hlx"/>
</dbReference>
<name>A0ABS1CI27_9GAMM</name>